<evidence type="ECO:0000256" key="4">
    <source>
        <dbReference type="ARBA" id="ARBA00022728"/>
    </source>
</evidence>
<dbReference type="InterPro" id="IPR008409">
    <property type="entry name" value="SPF27"/>
</dbReference>
<keyword evidence="9" id="KW-1185">Reference proteome</keyword>
<proteinExistence type="inferred from homology"/>
<comment type="caution">
    <text evidence="8">The sequence shown here is derived from an EMBL/GenBank/DDBJ whole genome shotgun (WGS) entry which is preliminary data.</text>
</comment>
<evidence type="ECO:0000313" key="8">
    <source>
        <dbReference type="EMBL" id="KAL0465831.1"/>
    </source>
</evidence>
<dbReference type="EMBL" id="JAVLET010000015">
    <property type="protein sequence ID" value="KAL0465831.1"/>
    <property type="molecule type" value="Genomic_DNA"/>
</dbReference>
<gene>
    <name evidence="8" type="ORF">QR685DRAFT_507276</name>
</gene>
<dbReference type="Pfam" id="PF05700">
    <property type="entry name" value="BCAS2"/>
    <property type="match status" value="1"/>
</dbReference>
<keyword evidence="5" id="KW-0508">mRNA splicing</keyword>
<evidence type="ECO:0000256" key="6">
    <source>
        <dbReference type="ARBA" id="ARBA00023242"/>
    </source>
</evidence>
<evidence type="ECO:0000256" key="3">
    <source>
        <dbReference type="ARBA" id="ARBA00022664"/>
    </source>
</evidence>
<dbReference type="Proteomes" id="UP001451303">
    <property type="component" value="Unassembled WGS sequence"/>
</dbReference>
<dbReference type="PANTHER" id="PTHR13296">
    <property type="entry name" value="BCAS2 PROTEIN"/>
    <property type="match status" value="1"/>
</dbReference>
<evidence type="ECO:0000313" key="9">
    <source>
        <dbReference type="Proteomes" id="UP001451303"/>
    </source>
</evidence>
<evidence type="ECO:0000256" key="1">
    <source>
        <dbReference type="ARBA" id="ARBA00004123"/>
    </source>
</evidence>
<comment type="subcellular location">
    <subcellularLocation>
        <location evidence="1">Nucleus</location>
    </subcellularLocation>
</comment>
<protein>
    <submittedName>
        <fullName evidence="8">Pre-mRNA-splicing factor SPF27</fullName>
    </submittedName>
</protein>
<keyword evidence="7" id="KW-0175">Coiled coil</keyword>
<keyword evidence="6" id="KW-0539">Nucleus</keyword>
<evidence type="ECO:0000256" key="7">
    <source>
        <dbReference type="SAM" id="Coils"/>
    </source>
</evidence>
<name>A0ABR3D2F8_NEUIN</name>
<evidence type="ECO:0000256" key="5">
    <source>
        <dbReference type="ARBA" id="ARBA00023187"/>
    </source>
</evidence>
<feature type="coiled-coil region" evidence="7">
    <location>
        <begin position="157"/>
        <end position="191"/>
    </location>
</feature>
<comment type="similarity">
    <text evidence="2">Belongs to the SPF27 family.</text>
</comment>
<keyword evidence="4" id="KW-0747">Spliceosome</keyword>
<accession>A0ABR3D2F8</accession>
<keyword evidence="3" id="KW-0507">mRNA processing</keyword>
<reference evidence="8 9" key="1">
    <citation type="submission" date="2023-09" db="EMBL/GenBank/DDBJ databases">
        <title>Multi-omics analysis of a traditional fermented food reveals byproduct-associated fungal strains for waste-to-food upcycling.</title>
        <authorList>
            <consortium name="Lawrence Berkeley National Laboratory"/>
            <person name="Rekdal V.M."/>
            <person name="Villalobos-Escobedo J.M."/>
            <person name="Rodriguez-Valeron N."/>
            <person name="Garcia M.O."/>
            <person name="Vasquez D.P."/>
            <person name="Damayanti I."/>
            <person name="Sorensen P.M."/>
            <person name="Baidoo E.E."/>
            <person name="De Carvalho A.C."/>
            <person name="Riley R."/>
            <person name="Lipzen A."/>
            <person name="He G."/>
            <person name="Yan M."/>
            <person name="Haridas S."/>
            <person name="Daum C."/>
            <person name="Yoshinaga Y."/>
            <person name="Ng V."/>
            <person name="Grigoriev I.V."/>
            <person name="Munk R."/>
            <person name="Nuraida L."/>
            <person name="Wijaya C.H."/>
            <person name="Morales P.-C."/>
            <person name="Keasling J.D."/>
        </authorList>
    </citation>
    <scope>NUCLEOTIDE SEQUENCE [LARGE SCALE GENOMIC DNA]</scope>
    <source>
        <strain evidence="8 9">FGSC 2613</strain>
    </source>
</reference>
<dbReference type="PANTHER" id="PTHR13296:SF0">
    <property type="entry name" value="PRE-MRNA-SPLICING FACTOR SPF27"/>
    <property type="match status" value="1"/>
</dbReference>
<sequence>MPLITTIHESLPYIDPEPTPSERSAAEALIAAERSLQPDDPFHALLPPPLTPSSHITPLLESEFDRIASHHVQAATNPDGTQQGPPPKLSALDLARYSSLPEIPSASELAGMDSSEATTLLSSLLGKAYTDHAYVAQRRAHLALLDAYGKNAWLIGNWQLEGELKAIEKELAEAKREIDLVTLQRKQAQDEAGPEILGLEDTWKKGVGRVLETEAAVEGLRRQVLEVRRGME</sequence>
<organism evidence="8 9">
    <name type="scientific">Neurospora intermedia</name>
    <dbReference type="NCBI Taxonomy" id="5142"/>
    <lineage>
        <taxon>Eukaryota</taxon>
        <taxon>Fungi</taxon>
        <taxon>Dikarya</taxon>
        <taxon>Ascomycota</taxon>
        <taxon>Pezizomycotina</taxon>
        <taxon>Sordariomycetes</taxon>
        <taxon>Sordariomycetidae</taxon>
        <taxon>Sordariales</taxon>
        <taxon>Sordariaceae</taxon>
        <taxon>Neurospora</taxon>
    </lineage>
</organism>
<evidence type="ECO:0000256" key="2">
    <source>
        <dbReference type="ARBA" id="ARBA00010788"/>
    </source>
</evidence>